<evidence type="ECO:0000256" key="11">
    <source>
        <dbReference type="ARBA" id="ARBA00022692"/>
    </source>
</evidence>
<feature type="transmembrane region" description="Helical" evidence="24">
    <location>
        <begin position="130"/>
        <end position="151"/>
    </location>
</feature>
<evidence type="ECO:0000256" key="5">
    <source>
        <dbReference type="ARBA" id="ARBA00010185"/>
    </source>
</evidence>
<comment type="similarity">
    <text evidence="5">Belongs to the CDS family.</text>
</comment>
<proteinExistence type="inferred from homology"/>
<dbReference type="RefSeq" id="WP_027448321.1">
    <property type="nucleotide sequence ID" value="NZ_AVPF01000019.1"/>
</dbReference>
<keyword evidence="15 24" id="KW-0472">Membrane</keyword>
<evidence type="ECO:0000256" key="15">
    <source>
        <dbReference type="ARBA" id="ARBA00023136"/>
    </source>
</evidence>
<dbReference type="Proteomes" id="UP000030403">
    <property type="component" value="Unassembled WGS sequence"/>
</dbReference>
<evidence type="ECO:0000256" key="13">
    <source>
        <dbReference type="ARBA" id="ARBA00022989"/>
    </source>
</evidence>
<feature type="transmembrane region" description="Helical" evidence="24">
    <location>
        <begin position="46"/>
        <end position="65"/>
    </location>
</feature>
<dbReference type="PANTHER" id="PTHR46382:SF1">
    <property type="entry name" value="PHOSPHATIDATE CYTIDYLYLTRANSFERASE"/>
    <property type="match status" value="1"/>
</dbReference>
<sequence length="261" mass="29014">MKQRVITAIVLGLFLIPAIFFGELPFIIIVYGLATIGLVELLQMRKIAPTSFPGLLSMVLLWMLLVPEKSFILFDVMTKSEATLMVVFILLGYTVLVKNKFTFDESGFLLLSSIYVGMGFYYLIPTREEGAHLLFFALFLIWATDTGAYLFGKMLGKRKLWPKISPKKTIEGSIGGIILACIVAAIFQMIEPVHSSMLIVILVAILVSVCGQIGDLVESAYKRHYSVKDSGKLLPGHGGVLDRFDSLIFIVPILHFIQFIS</sequence>
<feature type="transmembrane region" description="Helical" evidence="24">
    <location>
        <begin position="71"/>
        <end position="96"/>
    </location>
</feature>
<protein>
    <recommendedName>
        <fullName evidence="7">Phosphatidate cytidylyltransferase</fullName>
        <ecNumber evidence="6">2.7.7.41</ecNumber>
    </recommendedName>
    <alternativeName>
        <fullName evidence="20">CDP-DAG synthase</fullName>
    </alternativeName>
    <alternativeName>
        <fullName evidence="22">CDP-DG synthase</fullName>
    </alternativeName>
    <alternativeName>
        <fullName evidence="18">CDP-diacylglycerol synthase</fullName>
    </alternativeName>
    <alternativeName>
        <fullName evidence="21">CDP-diglyceride pyrophosphorylase</fullName>
    </alternativeName>
    <alternativeName>
        <fullName evidence="23">CDP-diglyceride synthase</fullName>
    </alternativeName>
    <alternativeName>
        <fullName evidence="19">CTP:phosphatidate cytidylyltransferase</fullName>
    </alternativeName>
</protein>
<evidence type="ECO:0000256" key="4">
    <source>
        <dbReference type="ARBA" id="ARBA00005189"/>
    </source>
</evidence>
<keyword evidence="16" id="KW-0594">Phospholipid biosynthesis</keyword>
<evidence type="ECO:0000256" key="20">
    <source>
        <dbReference type="ARBA" id="ARBA00032253"/>
    </source>
</evidence>
<dbReference type="eggNOG" id="COG4589">
    <property type="taxonomic scope" value="Bacteria"/>
</dbReference>
<evidence type="ECO:0000256" key="23">
    <source>
        <dbReference type="ARBA" id="ARBA00033406"/>
    </source>
</evidence>
<feature type="transmembrane region" description="Helical" evidence="24">
    <location>
        <begin position="196"/>
        <end position="217"/>
    </location>
</feature>
<evidence type="ECO:0000256" key="24">
    <source>
        <dbReference type="SAM" id="Phobius"/>
    </source>
</evidence>
<evidence type="ECO:0000256" key="17">
    <source>
        <dbReference type="ARBA" id="ARBA00023264"/>
    </source>
</evidence>
<evidence type="ECO:0000256" key="6">
    <source>
        <dbReference type="ARBA" id="ARBA00012487"/>
    </source>
</evidence>
<evidence type="ECO:0000256" key="1">
    <source>
        <dbReference type="ARBA" id="ARBA00001698"/>
    </source>
</evidence>
<keyword evidence="10 25" id="KW-0808">Transferase</keyword>
<organism evidence="25 26">
    <name type="scientific">Pontibacillus marinus BH030004 = DSM 16465</name>
    <dbReference type="NCBI Taxonomy" id="1385511"/>
    <lineage>
        <taxon>Bacteria</taxon>
        <taxon>Bacillati</taxon>
        <taxon>Bacillota</taxon>
        <taxon>Bacilli</taxon>
        <taxon>Bacillales</taxon>
        <taxon>Bacillaceae</taxon>
        <taxon>Pontibacillus</taxon>
    </lineage>
</organism>
<dbReference type="EMBL" id="AVPF01000019">
    <property type="protein sequence ID" value="KGX88604.1"/>
    <property type="molecule type" value="Genomic_DNA"/>
</dbReference>
<feature type="transmembrane region" description="Helical" evidence="24">
    <location>
        <begin position="6"/>
        <end position="34"/>
    </location>
</feature>
<evidence type="ECO:0000256" key="22">
    <source>
        <dbReference type="ARBA" id="ARBA00032743"/>
    </source>
</evidence>
<evidence type="ECO:0000256" key="14">
    <source>
        <dbReference type="ARBA" id="ARBA00023098"/>
    </source>
</evidence>
<evidence type="ECO:0000256" key="8">
    <source>
        <dbReference type="ARBA" id="ARBA00022475"/>
    </source>
</evidence>
<keyword evidence="12 25" id="KW-0548">Nucleotidyltransferase</keyword>
<dbReference type="AlphaFoldDB" id="A0A0A5G9A2"/>
<comment type="subcellular location">
    <subcellularLocation>
        <location evidence="2">Cell membrane</location>
        <topology evidence="2">Multi-pass membrane protein</topology>
    </subcellularLocation>
</comment>
<feature type="transmembrane region" description="Helical" evidence="24">
    <location>
        <begin position="108"/>
        <end position="124"/>
    </location>
</feature>
<evidence type="ECO:0000313" key="25">
    <source>
        <dbReference type="EMBL" id="KGX88604.1"/>
    </source>
</evidence>
<keyword evidence="17" id="KW-1208">Phospholipid metabolism</keyword>
<gene>
    <name evidence="25" type="ORF">N783_08220</name>
</gene>
<dbReference type="GO" id="GO:0016024">
    <property type="term" value="P:CDP-diacylglycerol biosynthetic process"/>
    <property type="evidence" value="ECO:0007669"/>
    <property type="project" value="TreeGrafter"/>
</dbReference>
<reference evidence="25 26" key="1">
    <citation type="submission" date="2013-08" db="EMBL/GenBank/DDBJ databases">
        <authorList>
            <person name="Huang J."/>
            <person name="Wang G."/>
        </authorList>
    </citation>
    <scope>NUCLEOTIDE SEQUENCE [LARGE SCALE GENOMIC DNA]</scope>
    <source>
        <strain evidence="25 26">BH030004</strain>
    </source>
</reference>
<comment type="catalytic activity">
    <reaction evidence="1">
        <text>a 1,2-diacyl-sn-glycero-3-phosphate + CTP + H(+) = a CDP-1,2-diacyl-sn-glycerol + diphosphate</text>
        <dbReference type="Rhea" id="RHEA:16229"/>
        <dbReference type="ChEBI" id="CHEBI:15378"/>
        <dbReference type="ChEBI" id="CHEBI:33019"/>
        <dbReference type="ChEBI" id="CHEBI:37563"/>
        <dbReference type="ChEBI" id="CHEBI:58332"/>
        <dbReference type="ChEBI" id="CHEBI:58608"/>
        <dbReference type="EC" id="2.7.7.41"/>
    </reaction>
</comment>
<keyword evidence="13 24" id="KW-1133">Transmembrane helix</keyword>
<comment type="pathway">
    <text evidence="4">Lipid metabolism.</text>
</comment>
<evidence type="ECO:0000256" key="10">
    <source>
        <dbReference type="ARBA" id="ARBA00022679"/>
    </source>
</evidence>
<keyword evidence="26" id="KW-1185">Reference proteome</keyword>
<evidence type="ECO:0000256" key="7">
    <source>
        <dbReference type="ARBA" id="ARBA00019373"/>
    </source>
</evidence>
<dbReference type="Pfam" id="PF01148">
    <property type="entry name" value="CTP_transf_1"/>
    <property type="match status" value="1"/>
</dbReference>
<accession>A0A0A5G9A2</accession>
<evidence type="ECO:0000256" key="9">
    <source>
        <dbReference type="ARBA" id="ARBA00022516"/>
    </source>
</evidence>
<comment type="caution">
    <text evidence="25">The sequence shown here is derived from an EMBL/GenBank/DDBJ whole genome shotgun (WGS) entry which is preliminary data.</text>
</comment>
<comment type="pathway">
    <text evidence="3">Phospholipid metabolism; CDP-diacylglycerol biosynthesis; CDP-diacylglycerol from sn-glycerol 3-phosphate: step 3/3.</text>
</comment>
<evidence type="ECO:0000313" key="26">
    <source>
        <dbReference type="Proteomes" id="UP000030403"/>
    </source>
</evidence>
<dbReference type="OrthoDB" id="9799199at2"/>
<evidence type="ECO:0000256" key="3">
    <source>
        <dbReference type="ARBA" id="ARBA00005119"/>
    </source>
</evidence>
<evidence type="ECO:0000256" key="18">
    <source>
        <dbReference type="ARBA" id="ARBA00029893"/>
    </source>
</evidence>
<keyword evidence="11 24" id="KW-0812">Transmembrane</keyword>
<dbReference type="GO" id="GO:0004605">
    <property type="term" value="F:phosphatidate cytidylyltransferase activity"/>
    <property type="evidence" value="ECO:0007669"/>
    <property type="project" value="UniProtKB-EC"/>
</dbReference>
<dbReference type="STRING" id="1385511.GCA_000425225_01074"/>
<evidence type="ECO:0000256" key="19">
    <source>
        <dbReference type="ARBA" id="ARBA00031825"/>
    </source>
</evidence>
<feature type="transmembrane region" description="Helical" evidence="24">
    <location>
        <begin position="172"/>
        <end position="190"/>
    </location>
</feature>
<dbReference type="EC" id="2.7.7.41" evidence="6"/>
<evidence type="ECO:0000256" key="16">
    <source>
        <dbReference type="ARBA" id="ARBA00023209"/>
    </source>
</evidence>
<keyword evidence="8" id="KW-1003">Cell membrane</keyword>
<name>A0A0A5G9A2_9BACI</name>
<keyword evidence="9" id="KW-0444">Lipid biosynthesis</keyword>
<evidence type="ECO:0000256" key="12">
    <source>
        <dbReference type="ARBA" id="ARBA00022695"/>
    </source>
</evidence>
<keyword evidence="14" id="KW-0443">Lipid metabolism</keyword>
<dbReference type="GO" id="GO:0005886">
    <property type="term" value="C:plasma membrane"/>
    <property type="evidence" value="ECO:0007669"/>
    <property type="project" value="UniProtKB-SubCell"/>
</dbReference>
<evidence type="ECO:0000256" key="2">
    <source>
        <dbReference type="ARBA" id="ARBA00004651"/>
    </source>
</evidence>
<dbReference type="PANTHER" id="PTHR46382">
    <property type="entry name" value="PHOSPHATIDATE CYTIDYLYLTRANSFERASE"/>
    <property type="match status" value="1"/>
</dbReference>
<evidence type="ECO:0000256" key="21">
    <source>
        <dbReference type="ARBA" id="ARBA00032396"/>
    </source>
</evidence>